<dbReference type="SUPFAM" id="SSF49299">
    <property type="entry name" value="PKD domain"/>
    <property type="match status" value="1"/>
</dbReference>
<dbReference type="Gene3D" id="1.10.760.10">
    <property type="entry name" value="Cytochrome c-like domain"/>
    <property type="match status" value="1"/>
</dbReference>
<dbReference type="GO" id="GO:0005506">
    <property type="term" value="F:iron ion binding"/>
    <property type="evidence" value="ECO:0007669"/>
    <property type="project" value="InterPro"/>
</dbReference>
<dbReference type="PROSITE" id="PS51007">
    <property type="entry name" value="CYTC"/>
    <property type="match status" value="1"/>
</dbReference>
<evidence type="ECO:0000256" key="8">
    <source>
        <dbReference type="SAM" id="SignalP"/>
    </source>
</evidence>
<dbReference type="InterPro" id="IPR002324">
    <property type="entry name" value="Cyt_c_ID"/>
</dbReference>
<dbReference type="Proteomes" id="UP000541352">
    <property type="component" value="Unassembled WGS sequence"/>
</dbReference>
<evidence type="ECO:0000256" key="5">
    <source>
        <dbReference type="ARBA" id="ARBA00023004"/>
    </source>
</evidence>
<dbReference type="Gene3D" id="2.60.120.260">
    <property type="entry name" value="Galactose-binding domain-like"/>
    <property type="match status" value="1"/>
</dbReference>
<reference evidence="11 12" key="1">
    <citation type="submission" date="2020-08" db="EMBL/GenBank/DDBJ databases">
        <title>Genomic Encyclopedia of Type Strains, Phase IV (KMG-IV): sequencing the most valuable type-strain genomes for metagenomic binning, comparative biology and taxonomic classification.</title>
        <authorList>
            <person name="Goeker M."/>
        </authorList>
    </citation>
    <scope>NUCLEOTIDE SEQUENCE [LARGE SCALE GENOMIC DNA]</scope>
    <source>
        <strain evidence="11 12">DSM 17976</strain>
    </source>
</reference>
<feature type="domain" description="Cytochrome c" evidence="10">
    <location>
        <begin position="641"/>
        <end position="726"/>
    </location>
</feature>
<dbReference type="Pfam" id="PF07995">
    <property type="entry name" value="GSDH"/>
    <property type="match status" value="1"/>
</dbReference>
<evidence type="ECO:0000256" key="4">
    <source>
        <dbReference type="ARBA" id="ARBA00022982"/>
    </source>
</evidence>
<evidence type="ECO:0000256" key="3">
    <source>
        <dbReference type="ARBA" id="ARBA00022723"/>
    </source>
</evidence>
<dbReference type="PROSITE" id="PS50093">
    <property type="entry name" value="PKD"/>
    <property type="match status" value="1"/>
</dbReference>
<evidence type="ECO:0000256" key="1">
    <source>
        <dbReference type="ARBA" id="ARBA00022448"/>
    </source>
</evidence>
<dbReference type="Gene3D" id="2.60.40.10">
    <property type="entry name" value="Immunoglobulins"/>
    <property type="match status" value="1"/>
</dbReference>
<dbReference type="PRINTS" id="PR00606">
    <property type="entry name" value="CYTCHROMECID"/>
</dbReference>
<dbReference type="PANTHER" id="PTHR19328">
    <property type="entry name" value="HEDGEHOG-INTERACTING PROTEIN"/>
    <property type="match status" value="1"/>
</dbReference>
<comment type="caution">
    <text evidence="11">The sequence shown here is derived from an EMBL/GenBank/DDBJ whole genome shotgun (WGS) entry which is preliminary data.</text>
</comment>
<gene>
    <name evidence="11" type="ORF">FHS57_001129</name>
</gene>
<comment type="PTM">
    <text evidence="6">Binds 1 heme c group covalently per subunit.</text>
</comment>
<dbReference type="InterPro" id="IPR013783">
    <property type="entry name" value="Ig-like_fold"/>
</dbReference>
<evidence type="ECO:0000259" key="10">
    <source>
        <dbReference type="PROSITE" id="PS51007"/>
    </source>
</evidence>
<dbReference type="InterPro" id="IPR012938">
    <property type="entry name" value="Glc/Sorbosone_DH"/>
</dbReference>
<sequence>MKQLSYLSRLSAVGLIASAVVITSQAQQPTPPDENRFTKSVLTEKLDEPMEITFLPDKRILFVERKGNLKAYDPKTKEVSVLATIPVNTKYTNRQGQVREAEEGLMGLIADPNYAKNNWIYMYYADPSEKKHVLARWELKGNELVEASKKIVLEVPTQREECCHTGGGMVFDKAGNLYLTTGNNTSNSNSDGYAPIDERPNQSTWDDQRGAASTNDFRGKILRIKPQADGKYTIPEGNLFPKGTPQARPEIYTMGHRNPWRPTLDSKTGFLYWGEVGPDASKDSERGPRGYDELNQAKGPGFFGWPYFIGDNKVYGDWDFETNKLKADSKFDPAKPINDSPNNTGLRELPPAQKAFIWYPYANSPEFPLVGSSGRSATGGPVFRKADFKNAPRPFPDYYEGKWLAVDFMRGWIMAITMDEKGDYKSMERFMPSENFSSAIDMDFSPDGDLYVLEYGSAWFRGNDNARLVKVQYNAGNRTPVVQAAADRKAGAVPFKVAFSSEGTKDADNDKLNYEWKITSKAGVLKTLTEANPTVTFDKPGTYKATLTVTDAKGAKNTRSIEIKAGNEAPEVVFEVTKGNKSFFFPNEPIEYQVKVNDKEDGSLENGKISPNQVAVNLDYMPDTFDPVEIAANYHTTDASVRFNTGYKLMNASDCKSCHIVDKKSVGPSYRDIAQKYKGDAAAVEKLAQKVISGGGGVWGDHAMSAHPQISPNDATTMVNYIMSLGEKPLQAPSFATKGAHTPAVPKGENGRGSYVLRAAYTDRGTKLLSPLMSEDIVHLRNSSLDPAKADKTKGSELLITPNKSFNLIGTDSYIAYNHLDLTGIKQIEVLAQATTRVGAVGGTIEVRLGSPTGKLIGKSTPVVVKDPVTGPPPAATNNATTAAGGANAQRRQAQGAGGFDMSAMIRRGAQQAVAKIEPTEGFQDVYFVFKNPDAMPHQMLMSVIMIQFQNAIPNQ</sequence>
<dbReference type="GO" id="GO:0020037">
    <property type="term" value="F:heme binding"/>
    <property type="evidence" value="ECO:0007669"/>
    <property type="project" value="InterPro"/>
</dbReference>
<feature type="compositionally biased region" description="Low complexity" evidence="7">
    <location>
        <begin position="876"/>
        <end position="888"/>
    </location>
</feature>
<feature type="region of interest" description="Disordered" evidence="7">
    <location>
        <begin position="186"/>
        <end position="212"/>
    </location>
</feature>
<feature type="binding site" description="covalent" evidence="6">
    <location>
        <position position="659"/>
    </location>
    <ligand>
        <name>heme c</name>
        <dbReference type="ChEBI" id="CHEBI:61717"/>
    </ligand>
</feature>
<dbReference type="Pfam" id="PF18911">
    <property type="entry name" value="PKD_4"/>
    <property type="match status" value="1"/>
</dbReference>
<keyword evidence="5 6" id="KW-0408">Iron</keyword>
<keyword evidence="1" id="KW-0813">Transport</keyword>
<feature type="binding site" description="covalent" evidence="6">
    <location>
        <position position="704"/>
    </location>
    <ligand>
        <name>heme c</name>
        <dbReference type="ChEBI" id="CHEBI:61717"/>
    </ligand>
</feature>
<feature type="region of interest" description="Disordered" evidence="7">
    <location>
        <begin position="869"/>
        <end position="888"/>
    </location>
</feature>
<dbReference type="CDD" id="cd00146">
    <property type="entry name" value="PKD"/>
    <property type="match status" value="1"/>
</dbReference>
<dbReference type="InterPro" id="IPR009056">
    <property type="entry name" value="Cyt_c-like_dom"/>
</dbReference>
<evidence type="ECO:0000256" key="2">
    <source>
        <dbReference type="ARBA" id="ARBA00022617"/>
    </source>
</evidence>
<dbReference type="InterPro" id="IPR036909">
    <property type="entry name" value="Cyt_c-like_dom_sf"/>
</dbReference>
<organism evidence="11 12">
    <name type="scientific">Runella defluvii</name>
    <dbReference type="NCBI Taxonomy" id="370973"/>
    <lineage>
        <taxon>Bacteria</taxon>
        <taxon>Pseudomonadati</taxon>
        <taxon>Bacteroidota</taxon>
        <taxon>Cytophagia</taxon>
        <taxon>Cytophagales</taxon>
        <taxon>Spirosomataceae</taxon>
        <taxon>Runella</taxon>
    </lineage>
</organism>
<dbReference type="RefSeq" id="WP_183971895.1">
    <property type="nucleotide sequence ID" value="NZ_JACIBY010000002.1"/>
</dbReference>
<proteinExistence type="predicted"/>
<dbReference type="InterPro" id="IPR000601">
    <property type="entry name" value="PKD_dom"/>
</dbReference>
<dbReference type="SUPFAM" id="SSF46626">
    <property type="entry name" value="Cytochrome c"/>
    <property type="match status" value="1"/>
</dbReference>
<dbReference type="PANTHER" id="PTHR19328:SF75">
    <property type="entry name" value="ALDOSE SUGAR DEHYDROGENASE YLII"/>
    <property type="match status" value="1"/>
</dbReference>
<dbReference type="EMBL" id="JACIBY010000002">
    <property type="protein sequence ID" value="MBB3837135.1"/>
    <property type="molecule type" value="Genomic_DNA"/>
</dbReference>
<keyword evidence="3 6" id="KW-0479">Metal-binding</keyword>
<dbReference type="SUPFAM" id="SSF50952">
    <property type="entry name" value="Soluble quinoprotein glucose dehydrogenase"/>
    <property type="match status" value="1"/>
</dbReference>
<evidence type="ECO:0000259" key="9">
    <source>
        <dbReference type="PROSITE" id="PS50093"/>
    </source>
</evidence>
<feature type="signal peptide" evidence="8">
    <location>
        <begin position="1"/>
        <end position="26"/>
    </location>
</feature>
<dbReference type="Gene3D" id="2.120.10.30">
    <property type="entry name" value="TolB, C-terminal domain"/>
    <property type="match status" value="1"/>
</dbReference>
<evidence type="ECO:0000313" key="11">
    <source>
        <dbReference type="EMBL" id="MBB3837135.1"/>
    </source>
</evidence>
<keyword evidence="4" id="KW-0249">Electron transport</keyword>
<dbReference type="InterPro" id="IPR011042">
    <property type="entry name" value="6-blade_b-propeller_TolB-like"/>
</dbReference>
<keyword evidence="8" id="KW-0732">Signal</keyword>
<evidence type="ECO:0000313" key="12">
    <source>
        <dbReference type="Proteomes" id="UP000541352"/>
    </source>
</evidence>
<feature type="domain" description="PKD" evidence="9">
    <location>
        <begin position="480"/>
        <end position="563"/>
    </location>
</feature>
<feature type="compositionally biased region" description="Polar residues" evidence="7">
    <location>
        <begin position="201"/>
        <end position="212"/>
    </location>
</feature>
<keyword evidence="2 6" id="KW-0349">Heme</keyword>
<evidence type="ECO:0000256" key="7">
    <source>
        <dbReference type="SAM" id="MobiDB-lite"/>
    </source>
</evidence>
<dbReference type="InterPro" id="IPR011041">
    <property type="entry name" value="Quinoprot_gluc/sorb_DH_b-prop"/>
</dbReference>
<dbReference type="SMART" id="SM00089">
    <property type="entry name" value="PKD"/>
    <property type="match status" value="1"/>
</dbReference>
<protein>
    <submittedName>
        <fullName evidence="11">Cytochrome c</fullName>
    </submittedName>
</protein>
<dbReference type="Pfam" id="PF00034">
    <property type="entry name" value="Cytochrom_C"/>
    <property type="match status" value="1"/>
</dbReference>
<dbReference type="InterPro" id="IPR022409">
    <property type="entry name" value="PKD/Chitinase_dom"/>
</dbReference>
<accession>A0A7W6EP22</accession>
<evidence type="ECO:0000256" key="6">
    <source>
        <dbReference type="PIRSR" id="PIRSR602324-1"/>
    </source>
</evidence>
<dbReference type="GO" id="GO:0009055">
    <property type="term" value="F:electron transfer activity"/>
    <property type="evidence" value="ECO:0007669"/>
    <property type="project" value="InterPro"/>
</dbReference>
<feature type="chain" id="PRO_5031189338" evidence="8">
    <location>
        <begin position="27"/>
        <end position="956"/>
    </location>
</feature>
<dbReference type="AlphaFoldDB" id="A0A7W6EP22"/>
<keyword evidence="12" id="KW-1185">Reference proteome</keyword>
<dbReference type="InterPro" id="IPR035986">
    <property type="entry name" value="PKD_dom_sf"/>
</dbReference>
<name>A0A7W6EP22_9BACT</name>
<feature type="binding site" description="covalent" evidence="6">
    <location>
        <position position="655"/>
    </location>
    <ligand>
        <name>heme c</name>
        <dbReference type="ChEBI" id="CHEBI:61717"/>
    </ligand>
</feature>
<dbReference type="CDD" id="cd04084">
    <property type="entry name" value="CBM6_xylanase-like"/>
    <property type="match status" value="1"/>
</dbReference>